<proteinExistence type="predicted"/>
<evidence type="ECO:0000313" key="1">
    <source>
        <dbReference type="EMBL" id="GAA2347222.1"/>
    </source>
</evidence>
<comment type="caution">
    <text evidence="1">The sequence shown here is derived from an EMBL/GenBank/DDBJ whole genome shotgun (WGS) entry which is preliminary data.</text>
</comment>
<gene>
    <name evidence="1" type="ORF">GCM10010170_034610</name>
</gene>
<sequence>MNVILPEPIDAVAPFPNGQYIWLGENRFLRDALETAWLVLQEVGGDRYAAADALWRHGWDRVFTKTYVLAAEGWTGNVVEGEVA</sequence>
<organism evidence="1 2">
    <name type="scientific">Dactylosporangium salmoneum</name>
    <dbReference type="NCBI Taxonomy" id="53361"/>
    <lineage>
        <taxon>Bacteria</taxon>
        <taxon>Bacillati</taxon>
        <taxon>Actinomycetota</taxon>
        <taxon>Actinomycetes</taxon>
        <taxon>Micromonosporales</taxon>
        <taxon>Micromonosporaceae</taxon>
        <taxon>Dactylosporangium</taxon>
    </lineage>
</organism>
<name>A0ABN3GAY9_9ACTN</name>
<protein>
    <submittedName>
        <fullName evidence="1">Uncharacterized protein</fullName>
    </submittedName>
</protein>
<evidence type="ECO:0000313" key="2">
    <source>
        <dbReference type="Proteomes" id="UP001501444"/>
    </source>
</evidence>
<dbReference type="Proteomes" id="UP001501444">
    <property type="component" value="Unassembled WGS sequence"/>
</dbReference>
<accession>A0ABN3GAY9</accession>
<reference evidence="1 2" key="1">
    <citation type="journal article" date="2019" name="Int. J. Syst. Evol. Microbiol.">
        <title>The Global Catalogue of Microorganisms (GCM) 10K type strain sequencing project: providing services to taxonomists for standard genome sequencing and annotation.</title>
        <authorList>
            <consortium name="The Broad Institute Genomics Platform"/>
            <consortium name="The Broad Institute Genome Sequencing Center for Infectious Disease"/>
            <person name="Wu L."/>
            <person name="Ma J."/>
        </authorList>
    </citation>
    <scope>NUCLEOTIDE SEQUENCE [LARGE SCALE GENOMIC DNA]</scope>
    <source>
        <strain evidence="1 2">JCM 3272</strain>
    </source>
</reference>
<dbReference type="EMBL" id="BAAARV010000025">
    <property type="protein sequence ID" value="GAA2347222.1"/>
    <property type="molecule type" value="Genomic_DNA"/>
</dbReference>
<keyword evidence="2" id="KW-1185">Reference proteome</keyword>
<dbReference type="RefSeq" id="WP_344613411.1">
    <property type="nucleotide sequence ID" value="NZ_BAAARV010000025.1"/>
</dbReference>